<feature type="domain" description="SLH" evidence="1">
    <location>
        <begin position="378"/>
        <end position="441"/>
    </location>
</feature>
<feature type="non-terminal residue" evidence="2">
    <location>
        <position position="1"/>
    </location>
</feature>
<evidence type="ECO:0000259" key="1">
    <source>
        <dbReference type="PROSITE" id="PS51272"/>
    </source>
</evidence>
<name>A0A831RYD2_9GAMM</name>
<dbReference type="AlphaFoldDB" id="A0A831RYD2"/>
<sequence length="561" mass="60848">ADPLTGPMRNNVGFTPTQGVHTSTSELCASCHDLKTPFVDADGNVASTTPESEFPEQMVYSEWSHSSYAQSGAGFRNCQSCHMPRLEESVKVSTRPGWLSPRPDFALHSMLGANTVMMDVLDRNRDALGVSATGFAEAIDRNRNFLQQAAGISVLSHVLDTDARQLRLKVRVDNFTGHKFPSGYPSRRAYLHLLVKDQNGRIIFESGKLNADGSITGVALDSDSTSYEPHYDQIDDPSKVQVYEPIMQNTDGQVTHTLLRAASYIKDNRLLPTGFDKISAAPDVAVHGAAEADANFLGGGDELEYIVDLSSLTGPFTLDIQAELRYQPLSFGHLQDLFSDSSAVGQVSSFKTLFEDVATIRDELVSSASYTVAGDFTPPARYADVPATHWAYDEIEAISVAGITGGCAANLYCPDDMTSRGQMAVFIERGMRGEQFVPPAASGTLFDDVPGDYWSADWIEQLVTDGIASGCDPSNYCPDEVVTRAQMAIFLLRGRHGVAYVPPAATGARFDDVPQGFWAADWIEQLAAEGVTSGCDSSNYCPDAPVTRAEMAVFLAKTFLY</sequence>
<dbReference type="EMBL" id="DRLF01000472">
    <property type="protein sequence ID" value="HEC07891.1"/>
    <property type="molecule type" value="Genomic_DNA"/>
</dbReference>
<reference evidence="2" key="1">
    <citation type="journal article" date="2020" name="mSystems">
        <title>Genome- and Community-Level Interaction Insights into Carbon Utilization and Element Cycling Functions of Hydrothermarchaeota in Hydrothermal Sediment.</title>
        <authorList>
            <person name="Zhou Z."/>
            <person name="Liu Y."/>
            <person name="Xu W."/>
            <person name="Pan J."/>
            <person name="Luo Z.H."/>
            <person name="Li M."/>
        </authorList>
    </citation>
    <scope>NUCLEOTIDE SEQUENCE [LARGE SCALE GENOMIC DNA]</scope>
    <source>
        <strain evidence="2">HyVt-458</strain>
    </source>
</reference>
<dbReference type="Pfam" id="PF00395">
    <property type="entry name" value="SLH"/>
    <property type="match status" value="3"/>
</dbReference>
<dbReference type="SUPFAM" id="SSF48695">
    <property type="entry name" value="Multiheme cytochromes"/>
    <property type="match status" value="1"/>
</dbReference>
<dbReference type="Proteomes" id="UP000886339">
    <property type="component" value="Unassembled WGS sequence"/>
</dbReference>
<dbReference type="PROSITE" id="PS51272">
    <property type="entry name" value="SLH"/>
    <property type="match status" value="3"/>
</dbReference>
<evidence type="ECO:0000313" key="2">
    <source>
        <dbReference type="EMBL" id="HEC07891.1"/>
    </source>
</evidence>
<proteinExistence type="predicted"/>
<comment type="caution">
    <text evidence="2">The sequence shown here is derived from an EMBL/GenBank/DDBJ whole genome shotgun (WGS) entry which is preliminary data.</text>
</comment>
<dbReference type="InterPro" id="IPR001119">
    <property type="entry name" value="SLH_dom"/>
</dbReference>
<feature type="domain" description="SLH" evidence="1">
    <location>
        <begin position="506"/>
        <end position="561"/>
    </location>
</feature>
<accession>A0A831RYD2</accession>
<gene>
    <name evidence="2" type="ORF">ENJ12_13625</name>
</gene>
<feature type="domain" description="SLH" evidence="1">
    <location>
        <begin position="442"/>
        <end position="505"/>
    </location>
</feature>
<dbReference type="PANTHER" id="PTHR43308:SF5">
    <property type="entry name" value="S-LAYER PROTEIN _ PEPTIDOGLYCAN ENDO-BETA-N-ACETYLGLUCOSAMINIDASE"/>
    <property type="match status" value="1"/>
</dbReference>
<organism evidence="2">
    <name type="scientific">Thiolapillus brandeum</name>
    <dbReference type="NCBI Taxonomy" id="1076588"/>
    <lineage>
        <taxon>Bacteria</taxon>
        <taxon>Pseudomonadati</taxon>
        <taxon>Pseudomonadota</taxon>
        <taxon>Gammaproteobacteria</taxon>
        <taxon>Chromatiales</taxon>
        <taxon>Sedimenticolaceae</taxon>
        <taxon>Thiolapillus</taxon>
    </lineage>
</organism>
<dbReference type="InterPro" id="IPR036280">
    <property type="entry name" value="Multihaem_cyt_sf"/>
</dbReference>
<protein>
    <recommendedName>
        <fullName evidence="1">SLH domain-containing protein</fullName>
    </recommendedName>
</protein>
<dbReference type="InterPro" id="IPR051465">
    <property type="entry name" value="Cell_Envelope_Struct_Comp"/>
</dbReference>
<dbReference type="PANTHER" id="PTHR43308">
    <property type="entry name" value="OUTER MEMBRANE PROTEIN ALPHA-RELATED"/>
    <property type="match status" value="1"/>
</dbReference>